<name>A0A328DPL8_9ASTE</name>
<feature type="region of interest" description="Disordered" evidence="1">
    <location>
        <begin position="216"/>
        <end position="237"/>
    </location>
</feature>
<comment type="caution">
    <text evidence="2">The sequence shown here is derived from an EMBL/GenBank/DDBJ whole genome shotgun (WGS) entry which is preliminary data.</text>
</comment>
<dbReference type="PANTHER" id="PTHR35486:SF1">
    <property type="entry name" value="OS02G0689500 PROTEIN"/>
    <property type="match status" value="1"/>
</dbReference>
<organism evidence="2 3">
    <name type="scientific">Cuscuta australis</name>
    <dbReference type="NCBI Taxonomy" id="267555"/>
    <lineage>
        <taxon>Eukaryota</taxon>
        <taxon>Viridiplantae</taxon>
        <taxon>Streptophyta</taxon>
        <taxon>Embryophyta</taxon>
        <taxon>Tracheophyta</taxon>
        <taxon>Spermatophyta</taxon>
        <taxon>Magnoliopsida</taxon>
        <taxon>eudicotyledons</taxon>
        <taxon>Gunneridae</taxon>
        <taxon>Pentapetalae</taxon>
        <taxon>asterids</taxon>
        <taxon>lamiids</taxon>
        <taxon>Solanales</taxon>
        <taxon>Convolvulaceae</taxon>
        <taxon>Cuscuteae</taxon>
        <taxon>Cuscuta</taxon>
        <taxon>Cuscuta subgen. Grammica</taxon>
        <taxon>Cuscuta sect. Cleistogrammica</taxon>
    </lineage>
</organism>
<gene>
    <name evidence="2" type="ORF">DM860_016614</name>
</gene>
<feature type="region of interest" description="Disordered" evidence="1">
    <location>
        <begin position="40"/>
        <end position="86"/>
    </location>
</feature>
<accession>A0A328DPL8</accession>
<proteinExistence type="predicted"/>
<keyword evidence="3" id="KW-1185">Reference proteome</keyword>
<dbReference type="Proteomes" id="UP000249390">
    <property type="component" value="Unassembled WGS sequence"/>
</dbReference>
<sequence>MRCQKHESDISSGVGVCATCLREKLFVLVAAQSRHILQQQLQAPEDRRRSDVDRPPLVFPRSVSPYVSHRNSDSSSCHHHHHHHHHRRYGSVAEQRFYFTPEIGPNGKIDEENEYYCEMTKKKKTNYRFSFFNNLFRSNPDKRNSDAGASNSGDPCIDSSSSASWISSILGGCRKKQHCAFSVDESATDAKRRSCRNFDRGLSPVRYCEDFVHEHCGSSGYSSESSQGWKRTPRRTPALAPGRRAMVPRNISGMTFCLSPLVRASPNRQWSHKNIPPEMTYAGDIRAPAKSPMMLCKNGSKKMADFGRVNRNRRYRNS</sequence>
<feature type="compositionally biased region" description="Low complexity" evidence="1">
    <location>
        <begin position="217"/>
        <end position="228"/>
    </location>
</feature>
<evidence type="ECO:0000313" key="3">
    <source>
        <dbReference type="Proteomes" id="UP000249390"/>
    </source>
</evidence>
<evidence type="ECO:0000256" key="1">
    <source>
        <dbReference type="SAM" id="MobiDB-lite"/>
    </source>
</evidence>
<dbReference type="PANTHER" id="PTHR35486">
    <property type="entry name" value="EXPRESSED PROTEIN"/>
    <property type="match status" value="1"/>
</dbReference>
<reference evidence="2 3" key="1">
    <citation type="submission" date="2018-06" db="EMBL/GenBank/DDBJ databases">
        <title>The Genome of Cuscuta australis (Dodder) Provides Insight into the Evolution of Plant Parasitism.</title>
        <authorList>
            <person name="Liu H."/>
        </authorList>
    </citation>
    <scope>NUCLEOTIDE SEQUENCE [LARGE SCALE GENOMIC DNA]</scope>
    <source>
        <strain evidence="3">cv. Yunnan</strain>
        <tissue evidence="2">Vines</tissue>
    </source>
</reference>
<evidence type="ECO:0000313" key="2">
    <source>
        <dbReference type="EMBL" id="RAL46181.1"/>
    </source>
</evidence>
<dbReference type="AlphaFoldDB" id="A0A328DPL8"/>
<dbReference type="EMBL" id="NQVE01000124">
    <property type="protein sequence ID" value="RAL46181.1"/>
    <property type="molecule type" value="Genomic_DNA"/>
</dbReference>
<protein>
    <submittedName>
        <fullName evidence="2">Uncharacterized protein</fullName>
    </submittedName>
</protein>
<feature type="compositionally biased region" description="Basic and acidic residues" evidence="1">
    <location>
        <begin position="44"/>
        <end position="54"/>
    </location>
</feature>
<feature type="compositionally biased region" description="Basic residues" evidence="1">
    <location>
        <begin position="77"/>
        <end position="86"/>
    </location>
</feature>